<comment type="caution">
    <text evidence="2">The sequence shown here is derived from an EMBL/GenBank/DDBJ whole genome shotgun (WGS) entry which is preliminary data.</text>
</comment>
<dbReference type="EMBL" id="BGPR01000136">
    <property type="protein sequence ID" value="GBL98132.1"/>
    <property type="molecule type" value="Genomic_DNA"/>
</dbReference>
<proteinExistence type="predicted"/>
<organism evidence="2 3">
    <name type="scientific">Araneus ventricosus</name>
    <name type="common">Orbweaver spider</name>
    <name type="synonym">Epeira ventricosa</name>
    <dbReference type="NCBI Taxonomy" id="182803"/>
    <lineage>
        <taxon>Eukaryota</taxon>
        <taxon>Metazoa</taxon>
        <taxon>Ecdysozoa</taxon>
        <taxon>Arthropoda</taxon>
        <taxon>Chelicerata</taxon>
        <taxon>Arachnida</taxon>
        <taxon>Araneae</taxon>
        <taxon>Araneomorphae</taxon>
        <taxon>Entelegynae</taxon>
        <taxon>Araneoidea</taxon>
        <taxon>Araneidae</taxon>
        <taxon>Araneus</taxon>
    </lineage>
</organism>
<name>A0A4Y2RYC2_ARAVE</name>
<keyword evidence="3" id="KW-1185">Reference proteome</keyword>
<evidence type="ECO:0000313" key="3">
    <source>
        <dbReference type="Proteomes" id="UP000499080"/>
    </source>
</evidence>
<evidence type="ECO:0000313" key="1">
    <source>
        <dbReference type="EMBL" id="GBL98132.1"/>
    </source>
</evidence>
<evidence type="ECO:0000313" key="2">
    <source>
        <dbReference type="EMBL" id="GBN80757.1"/>
    </source>
</evidence>
<accession>A0A4Y2RYC2</accession>
<dbReference type="Proteomes" id="UP000499080">
    <property type="component" value="Unassembled WGS sequence"/>
</dbReference>
<dbReference type="EMBL" id="BGPR01019024">
    <property type="protein sequence ID" value="GBN80757.1"/>
    <property type="molecule type" value="Genomic_DNA"/>
</dbReference>
<gene>
    <name evidence="2" type="ORF">AVEN_143148_1</name>
    <name evidence="1" type="ORF">AVEN_84621_1</name>
</gene>
<reference evidence="2 3" key="1">
    <citation type="journal article" date="2019" name="Sci. Rep.">
        <title>Orb-weaving spider Araneus ventricosus genome elucidates the spidroin gene catalogue.</title>
        <authorList>
            <person name="Kono N."/>
            <person name="Nakamura H."/>
            <person name="Ohtoshi R."/>
            <person name="Moran D.A.P."/>
            <person name="Shinohara A."/>
            <person name="Yoshida Y."/>
            <person name="Fujiwara M."/>
            <person name="Mori M."/>
            <person name="Tomita M."/>
            <person name="Arakawa K."/>
        </authorList>
    </citation>
    <scope>NUCLEOTIDE SEQUENCE [LARGE SCALE GENOMIC DNA]</scope>
</reference>
<sequence length="101" mass="11366">MVVVGSKSGTIGGLIKHFPTEPLQQLFCAQRRMRGRLVKEQFPSDYHLFKSEAVCLTTTWRQTSVTGWSRSHAADLFHTGVQKLVSWFDTCFNSGGSCVER</sequence>
<dbReference type="AlphaFoldDB" id="A0A4Y2RYC2"/>
<protein>
    <submittedName>
        <fullName evidence="2">Uncharacterized protein</fullName>
    </submittedName>
</protein>